<dbReference type="GO" id="GO:0016020">
    <property type="term" value="C:membrane"/>
    <property type="evidence" value="ECO:0007669"/>
    <property type="project" value="UniProtKB-SubCell"/>
</dbReference>
<dbReference type="Gene3D" id="1.50.40.10">
    <property type="entry name" value="Mitochondrial carrier domain"/>
    <property type="match status" value="1"/>
</dbReference>
<reference evidence="11 12" key="1">
    <citation type="submission" date="2018-11" db="EMBL/GenBank/DDBJ databases">
        <title>Genome assembly of Steccherinum ochraceum LE-BIN_3174, the white-rot fungus of the Steccherinaceae family (The Residual Polyporoid clade, Polyporales, Basidiomycota).</title>
        <authorList>
            <person name="Fedorova T.V."/>
            <person name="Glazunova O.A."/>
            <person name="Landesman E.O."/>
            <person name="Moiseenko K.V."/>
            <person name="Psurtseva N.V."/>
            <person name="Savinova O.S."/>
            <person name="Shakhova N.V."/>
            <person name="Tyazhelova T.V."/>
            <person name="Vasina D.V."/>
        </authorList>
    </citation>
    <scope>NUCLEOTIDE SEQUENCE [LARGE SCALE GENOMIC DNA]</scope>
    <source>
        <strain evidence="11 12">LE-BIN_3174</strain>
    </source>
</reference>
<evidence type="ECO:0000313" key="12">
    <source>
        <dbReference type="Proteomes" id="UP000292702"/>
    </source>
</evidence>
<evidence type="ECO:0000256" key="3">
    <source>
        <dbReference type="ARBA" id="ARBA00022448"/>
    </source>
</evidence>
<keyword evidence="7 8" id="KW-0472">Membrane</keyword>
<evidence type="ECO:0000313" key="11">
    <source>
        <dbReference type="EMBL" id="TCD61581.1"/>
    </source>
</evidence>
<evidence type="ECO:0000256" key="6">
    <source>
        <dbReference type="ARBA" id="ARBA00022989"/>
    </source>
</evidence>
<keyword evidence="12" id="KW-1185">Reference proteome</keyword>
<feature type="repeat" description="Solcar" evidence="8">
    <location>
        <begin position="201"/>
        <end position="290"/>
    </location>
</feature>
<protein>
    <recommendedName>
        <fullName evidence="13">Mitochondrial fusion and transport protein ugo1</fullName>
    </recommendedName>
</protein>
<dbReference type="PROSITE" id="PS50920">
    <property type="entry name" value="SOLCAR"/>
    <property type="match status" value="1"/>
</dbReference>
<organism evidence="11 12">
    <name type="scientific">Steccherinum ochraceum</name>
    <dbReference type="NCBI Taxonomy" id="92696"/>
    <lineage>
        <taxon>Eukaryota</taxon>
        <taxon>Fungi</taxon>
        <taxon>Dikarya</taxon>
        <taxon>Basidiomycota</taxon>
        <taxon>Agaricomycotina</taxon>
        <taxon>Agaricomycetes</taxon>
        <taxon>Polyporales</taxon>
        <taxon>Steccherinaceae</taxon>
        <taxon>Steccherinum</taxon>
    </lineage>
</organism>
<dbReference type="InterPro" id="IPR023395">
    <property type="entry name" value="MCP_dom_sf"/>
</dbReference>
<feature type="compositionally biased region" description="Basic residues" evidence="10">
    <location>
        <begin position="379"/>
        <end position="388"/>
    </location>
</feature>
<proteinExistence type="inferred from homology"/>
<dbReference type="SUPFAM" id="SSF103506">
    <property type="entry name" value="Mitochondrial carrier"/>
    <property type="match status" value="1"/>
</dbReference>
<comment type="caution">
    <text evidence="11">The sequence shown here is derived from an EMBL/GenBank/DDBJ whole genome shotgun (WGS) entry which is preliminary data.</text>
</comment>
<comment type="subcellular location">
    <subcellularLocation>
        <location evidence="1">Membrane</location>
        <topology evidence="1">Multi-pass membrane protein</topology>
    </subcellularLocation>
</comment>
<evidence type="ECO:0000256" key="2">
    <source>
        <dbReference type="ARBA" id="ARBA00006375"/>
    </source>
</evidence>
<dbReference type="OrthoDB" id="77989at2759"/>
<feature type="region of interest" description="Disordered" evidence="10">
    <location>
        <begin position="379"/>
        <end position="406"/>
    </location>
</feature>
<dbReference type="InterPro" id="IPR018108">
    <property type="entry name" value="MCP_transmembrane"/>
</dbReference>
<evidence type="ECO:0000256" key="7">
    <source>
        <dbReference type="ARBA" id="ARBA00023136"/>
    </source>
</evidence>
<accession>A0A4R0R352</accession>
<keyword evidence="3 9" id="KW-0813">Transport</keyword>
<keyword evidence="4 8" id="KW-0812">Transmembrane</keyword>
<evidence type="ECO:0000256" key="4">
    <source>
        <dbReference type="ARBA" id="ARBA00022692"/>
    </source>
</evidence>
<evidence type="ECO:0008006" key="13">
    <source>
        <dbReference type="Google" id="ProtNLM"/>
    </source>
</evidence>
<evidence type="ECO:0000256" key="9">
    <source>
        <dbReference type="RuleBase" id="RU000488"/>
    </source>
</evidence>
<evidence type="ECO:0000256" key="10">
    <source>
        <dbReference type="SAM" id="MobiDB-lite"/>
    </source>
</evidence>
<keyword evidence="6" id="KW-1133">Transmembrane helix</keyword>
<keyword evidence="5" id="KW-0677">Repeat</keyword>
<sequence length="460" mass="50413">MSTPASLRDLYAPPSNAWSFSLAQSSNSTPPAPPSSSYQWSTRTHANPLLDLSASIAQDDEGLGAKLILQGLLYSALLRFSTSVVTVPWDVGKTLLQVQWVPRDAGEMLPGASLTIDESDEEDSVLEEGTLPEYVIPVGSADGVWGMMKRLGRFRPEGWLALWKGLLTSTIMDGLAVTLQPTILSLLEAIFSSDSPAPDSLHGLTAYALPVISQVLTGFLISPLDLVRTRLMVQTSMARHRSYTGPFDAITQILTDEGGLKGIYFHPHLFLPTILDCTLRSLIPIVMPRVVASYLSFGGVSVTPETHPFMWAMSEWLGSCAGYLITIPFETVRRRLQVQVRGTAKPLKPCVELRPAPYNGIVDAMWHIVTEERSDLPLKPRKRRRKSMSAKGKATAGRPVPEEEGRERVEIAEDEGGWLRNTGLGQLYRGLGMRLSASVVVFILISLYGGDEPDVGWTEL</sequence>
<dbReference type="AlphaFoldDB" id="A0A4R0R352"/>
<name>A0A4R0R352_9APHY</name>
<gene>
    <name evidence="11" type="ORF">EIP91_008236</name>
</gene>
<dbReference type="InterPro" id="IPR050391">
    <property type="entry name" value="Mito_Metabolite_Transporter"/>
</dbReference>
<evidence type="ECO:0000256" key="1">
    <source>
        <dbReference type="ARBA" id="ARBA00004141"/>
    </source>
</evidence>
<dbReference type="Pfam" id="PF00153">
    <property type="entry name" value="Mito_carr"/>
    <property type="match status" value="1"/>
</dbReference>
<evidence type="ECO:0000256" key="5">
    <source>
        <dbReference type="ARBA" id="ARBA00022737"/>
    </source>
</evidence>
<comment type="similarity">
    <text evidence="2 9">Belongs to the mitochondrial carrier (TC 2.A.29) family.</text>
</comment>
<dbReference type="PANTHER" id="PTHR45618">
    <property type="entry name" value="MITOCHONDRIAL DICARBOXYLATE CARRIER-RELATED"/>
    <property type="match status" value="1"/>
</dbReference>
<evidence type="ECO:0000256" key="8">
    <source>
        <dbReference type="PROSITE-ProRule" id="PRU00282"/>
    </source>
</evidence>
<dbReference type="EMBL" id="RWJN01000450">
    <property type="protein sequence ID" value="TCD61581.1"/>
    <property type="molecule type" value="Genomic_DNA"/>
</dbReference>
<dbReference type="Proteomes" id="UP000292702">
    <property type="component" value="Unassembled WGS sequence"/>
</dbReference>